<dbReference type="Gene3D" id="1.20.1640.10">
    <property type="entry name" value="Multidrug efflux transporter AcrB transmembrane domain"/>
    <property type="match status" value="2"/>
</dbReference>
<accession>A0A7W7F9L1</accession>
<sequence length="1026" mass="109978">MNLPAFAVGRWQLTLILFSLLAALGIYAFLTIPRAVDPHLPIPVVLVVASQPGADAQDMEETVAKPIEEVIQGLDGVIYVESTSKDGSAVVTAEFAWGGDPEHHFDEVVREVGAIRDRLPSSIASLEYLKVRTSDAAVVQLALVSETASWRRMEKYATDLSERLTRVDGVRTTAIYGLPSPEVRIAIDSGRLAQLHIPPSALLDALQRSGIDLPAGAVHSGEQRLNLDAGGAYRDLAEIRAIPIRAEDGTLVRVGDVADVAWSTAEHTHITRFNGKRAVFVTAMQKENGNVLALRKLLETSLADARKQLPPDVKLELGFDQSRDIRNRLDTLARDFAIALGLVLITLLPLGPRASMIVMISIPLSLATGVLLLYVFDFSLNQLSVSGFILALGLIVDDSIVVTENISRHLRMGMDRTAAALSGTKEIAAAVFGSTGVLLFAFLPLVFLPGGAGEFTRSLPLAVIYTVAASLVVSLTIIPFLASRVLRRDDDPEGNPILKALTRGIHRLYAPVLHYALEKPGRTLAVSMALCIGALGLIPIAGWQLFPASDAPYFMVEVEAPEGTSVAATDRIIRRISAEIAKEDSVTAYMENVGAGNPQVYYNVRSLTEESRKGAVFVVLDKWTARDGDAMLDRLRAKFTDDPDARITVRKFENGPPIDAPIAIRISGPDNSVLKMIAGEVTKIVRATPGTRDIDNPLAVDRVDLDLGLDVDKAALLGVAPGEPRRALRLAIAGERAASFRDEEGDSYPVVVRLPMEDRQPVSALQSVYVASANGGAIPLAEIAEPQLKSVPPRIDRFQLERNVAVTAWTQAGFLTSRVNKDVVERLQTLTLPQGYALGVGGEAEASAESFDGIGSILLLAVFSIAAVLVAEFGRFREVAVVAGVIPLGMFGGIIALLLTGYPMSYMGIIGFVALIGIEIKNSILLVDFTTQLRERGLGLREAIEQAGEIRFLPVLLTSVTAIGGLLPLALGGSALYSPLAWVIIGGLISSTLLSRIVTPVMYLLIVRRREDEGVPAVSSSAGSPS</sequence>
<proteinExistence type="predicted"/>
<feature type="transmembrane region" description="Helical" evidence="1">
    <location>
        <begin position="332"/>
        <end position="350"/>
    </location>
</feature>
<reference evidence="2 3" key="1">
    <citation type="submission" date="2020-08" db="EMBL/GenBank/DDBJ databases">
        <title>Genomic Encyclopedia of Type Strains, Phase IV (KMG-IV): sequencing the most valuable type-strain genomes for metagenomic binning, comparative biology and taxonomic classification.</title>
        <authorList>
            <person name="Goeker M."/>
        </authorList>
    </citation>
    <scope>NUCLEOTIDE SEQUENCE [LARGE SCALE GENOMIC DNA]</scope>
    <source>
        <strain evidence="2 3">DSM 17328</strain>
    </source>
</reference>
<comment type="caution">
    <text evidence="2">The sequence shown here is derived from an EMBL/GenBank/DDBJ whole genome shotgun (WGS) entry which is preliminary data.</text>
</comment>
<feature type="transmembrane region" description="Helical" evidence="1">
    <location>
        <begin position="427"/>
        <end position="447"/>
    </location>
</feature>
<dbReference type="Gene3D" id="3.30.70.1440">
    <property type="entry name" value="Multidrug efflux transporter AcrB pore domain"/>
    <property type="match status" value="1"/>
</dbReference>
<feature type="transmembrane region" description="Helical" evidence="1">
    <location>
        <begin position="357"/>
        <end position="376"/>
    </location>
</feature>
<organism evidence="2 3">
    <name type="scientific">Sphingosinicella soli</name>
    <dbReference type="NCBI Taxonomy" id="333708"/>
    <lineage>
        <taxon>Bacteria</taxon>
        <taxon>Pseudomonadati</taxon>
        <taxon>Pseudomonadota</taxon>
        <taxon>Alphaproteobacteria</taxon>
        <taxon>Sphingomonadales</taxon>
        <taxon>Sphingosinicellaceae</taxon>
        <taxon>Sphingosinicella</taxon>
    </lineage>
</organism>
<dbReference type="Proteomes" id="UP000566324">
    <property type="component" value="Unassembled WGS sequence"/>
</dbReference>
<feature type="transmembrane region" description="Helical" evidence="1">
    <location>
        <begin position="982"/>
        <end position="1006"/>
    </location>
</feature>
<protein>
    <submittedName>
        <fullName evidence="2">Multidrug efflux pump subunit AcrB</fullName>
    </submittedName>
</protein>
<feature type="transmembrane region" description="Helical" evidence="1">
    <location>
        <begin position="459"/>
        <end position="482"/>
    </location>
</feature>
<dbReference type="RefSeq" id="WP_184069774.1">
    <property type="nucleotide sequence ID" value="NZ_JACHNZ010000027.1"/>
</dbReference>
<feature type="transmembrane region" description="Helical" evidence="1">
    <location>
        <begin position="906"/>
        <end position="929"/>
    </location>
</feature>
<dbReference type="Gene3D" id="3.30.2090.10">
    <property type="entry name" value="Multidrug efflux transporter AcrB TolC docking domain, DN and DC subdomains"/>
    <property type="match status" value="2"/>
</dbReference>
<dbReference type="InterPro" id="IPR001036">
    <property type="entry name" value="Acrflvin-R"/>
</dbReference>
<dbReference type="SUPFAM" id="SSF82866">
    <property type="entry name" value="Multidrug efflux transporter AcrB transmembrane domain"/>
    <property type="match status" value="2"/>
</dbReference>
<evidence type="ECO:0000313" key="2">
    <source>
        <dbReference type="EMBL" id="MBB4632768.1"/>
    </source>
</evidence>
<dbReference type="AlphaFoldDB" id="A0A7W7F9L1"/>
<evidence type="ECO:0000256" key="1">
    <source>
        <dbReference type="SAM" id="Phobius"/>
    </source>
</evidence>
<keyword evidence="1" id="KW-0472">Membrane</keyword>
<dbReference type="Gene3D" id="3.30.70.1430">
    <property type="entry name" value="Multidrug efflux transporter AcrB pore domain"/>
    <property type="match status" value="2"/>
</dbReference>
<feature type="transmembrane region" description="Helical" evidence="1">
    <location>
        <begin position="950"/>
        <end position="970"/>
    </location>
</feature>
<dbReference type="Gene3D" id="3.30.70.1320">
    <property type="entry name" value="Multidrug efflux transporter AcrB pore domain like"/>
    <property type="match status" value="1"/>
</dbReference>
<dbReference type="InterPro" id="IPR027463">
    <property type="entry name" value="AcrB_DN_DC_subdom"/>
</dbReference>
<dbReference type="SUPFAM" id="SSF82693">
    <property type="entry name" value="Multidrug efflux transporter AcrB pore domain, PN1, PN2, PC1 and PC2 subdomains"/>
    <property type="match status" value="3"/>
</dbReference>
<name>A0A7W7F9L1_9SPHN</name>
<keyword evidence="1" id="KW-0812">Transmembrane</keyword>
<dbReference type="PRINTS" id="PR00702">
    <property type="entry name" value="ACRIFLAVINRP"/>
</dbReference>
<dbReference type="SUPFAM" id="SSF82714">
    <property type="entry name" value="Multidrug efflux transporter AcrB TolC docking domain, DN and DC subdomains"/>
    <property type="match status" value="2"/>
</dbReference>
<feature type="transmembrane region" description="Helical" evidence="1">
    <location>
        <begin position="524"/>
        <end position="546"/>
    </location>
</feature>
<feature type="transmembrane region" description="Helical" evidence="1">
    <location>
        <begin position="880"/>
        <end position="900"/>
    </location>
</feature>
<feature type="transmembrane region" description="Helical" evidence="1">
    <location>
        <begin position="388"/>
        <end position="406"/>
    </location>
</feature>
<dbReference type="PANTHER" id="PTHR32063:SF24">
    <property type="entry name" value="CATION EFFLUX SYSTEM (ACRB_ACRD_ACRF FAMILY)"/>
    <property type="match status" value="1"/>
</dbReference>
<evidence type="ECO:0000313" key="3">
    <source>
        <dbReference type="Proteomes" id="UP000566324"/>
    </source>
</evidence>
<gene>
    <name evidence="2" type="ORF">GGQ98_002395</name>
</gene>
<keyword evidence="1" id="KW-1133">Transmembrane helix</keyword>
<keyword evidence="3" id="KW-1185">Reference proteome</keyword>
<dbReference type="PANTHER" id="PTHR32063">
    <property type="match status" value="1"/>
</dbReference>
<dbReference type="EMBL" id="JACHNZ010000027">
    <property type="protein sequence ID" value="MBB4632768.1"/>
    <property type="molecule type" value="Genomic_DNA"/>
</dbReference>
<dbReference type="Pfam" id="PF00873">
    <property type="entry name" value="ACR_tran"/>
    <property type="match status" value="1"/>
</dbReference>
<dbReference type="GO" id="GO:0005886">
    <property type="term" value="C:plasma membrane"/>
    <property type="evidence" value="ECO:0007669"/>
    <property type="project" value="TreeGrafter"/>
</dbReference>
<dbReference type="GO" id="GO:0042910">
    <property type="term" value="F:xenobiotic transmembrane transporter activity"/>
    <property type="evidence" value="ECO:0007669"/>
    <property type="project" value="TreeGrafter"/>
</dbReference>
<feature type="transmembrane region" description="Helical" evidence="1">
    <location>
        <begin position="853"/>
        <end position="873"/>
    </location>
</feature>